<keyword evidence="2" id="KW-1185">Reference proteome</keyword>
<gene>
    <name evidence="1" type="ORF">Vadar_020128</name>
</gene>
<dbReference type="Proteomes" id="UP000828048">
    <property type="component" value="Chromosome 5"/>
</dbReference>
<dbReference type="EMBL" id="CM037155">
    <property type="protein sequence ID" value="KAH7846962.1"/>
    <property type="molecule type" value="Genomic_DNA"/>
</dbReference>
<evidence type="ECO:0000313" key="1">
    <source>
        <dbReference type="EMBL" id="KAH7846962.1"/>
    </source>
</evidence>
<accession>A0ACB7Y168</accession>
<protein>
    <submittedName>
        <fullName evidence="1">Uncharacterized protein</fullName>
    </submittedName>
</protein>
<comment type="caution">
    <text evidence="1">The sequence shown here is derived from an EMBL/GenBank/DDBJ whole genome shotgun (WGS) entry which is preliminary data.</text>
</comment>
<proteinExistence type="predicted"/>
<sequence>MGRKKALLHSICVALALLSVSSLVKADDPYRYFTWTVSYGTASPMGVPQQVILINGQFPGPRLDVVTNDNIIINVFNKLDDPFLLTWNGIKQRKNSWQDGVLGTNCPIPPSSNFTYKFQTKDQIGTYTYFPSTRMHKAAGAFGGLNVYARSVISVPYPTPAEDFTLLIGDWYKTSHKALQQNLDSGKALPFPNGILINSQTRPTFTGDLGKTYIFRISNIGLSTSFNFRIQGHTMKLVEVEGSHVVQNTYDSLDVHVGQSLSVLVTLDQAAKDYYIVASTRFTKIVLTATAVLHYSNSHTSVSGPVPTGPTYQKHWSMKQARTLRWNLTANAARPNPQGSFHYGKITTTRTFVFANSKPLINGKQRYAVNRVSYINSNTPLKLADYFNIPGVFDMVSIQSLPSEGPSFLSTSVVPVSLHDFIEVVFQNNEKSLQSWHLDGYDFWVVGYGFGQWTNASRKAYNLDDALTRHTVQVYPNSWTAILVSLDNQGMWNVRSAIWDRQYLGQQFYLRVYDPIRSLANEYDIPRNALLCGKATGQHP</sequence>
<reference evidence="1 2" key="1">
    <citation type="journal article" date="2021" name="Hortic Res">
        <title>High-quality reference genome and annotation aids understanding of berry development for evergreen blueberry (Vaccinium darrowii).</title>
        <authorList>
            <person name="Yu J."/>
            <person name="Hulse-Kemp A.M."/>
            <person name="Babiker E."/>
            <person name="Staton M."/>
        </authorList>
    </citation>
    <scope>NUCLEOTIDE SEQUENCE [LARGE SCALE GENOMIC DNA]</scope>
    <source>
        <strain evidence="2">cv. NJ 8807/NJ 8810</strain>
        <tissue evidence="1">Young leaf</tissue>
    </source>
</reference>
<name>A0ACB7Y168_9ERIC</name>
<evidence type="ECO:0000313" key="2">
    <source>
        <dbReference type="Proteomes" id="UP000828048"/>
    </source>
</evidence>
<organism evidence="1 2">
    <name type="scientific">Vaccinium darrowii</name>
    <dbReference type="NCBI Taxonomy" id="229202"/>
    <lineage>
        <taxon>Eukaryota</taxon>
        <taxon>Viridiplantae</taxon>
        <taxon>Streptophyta</taxon>
        <taxon>Embryophyta</taxon>
        <taxon>Tracheophyta</taxon>
        <taxon>Spermatophyta</taxon>
        <taxon>Magnoliopsida</taxon>
        <taxon>eudicotyledons</taxon>
        <taxon>Gunneridae</taxon>
        <taxon>Pentapetalae</taxon>
        <taxon>asterids</taxon>
        <taxon>Ericales</taxon>
        <taxon>Ericaceae</taxon>
        <taxon>Vaccinioideae</taxon>
        <taxon>Vaccinieae</taxon>
        <taxon>Vaccinium</taxon>
    </lineage>
</organism>